<evidence type="ECO:0000256" key="2">
    <source>
        <dbReference type="ARBA" id="ARBA00022491"/>
    </source>
</evidence>
<keyword evidence="5" id="KW-0238">DNA-binding</keyword>
<keyword evidence="7" id="KW-0479">Metal-binding</keyword>
<feature type="binding site" evidence="7">
    <location>
        <position position="99"/>
    </location>
    <ligand>
        <name>Zn(2+)</name>
        <dbReference type="ChEBI" id="CHEBI:29105"/>
    </ligand>
</feature>
<dbReference type="Gene3D" id="3.30.1490.190">
    <property type="match status" value="1"/>
</dbReference>
<evidence type="ECO:0000256" key="4">
    <source>
        <dbReference type="ARBA" id="ARBA00023015"/>
    </source>
</evidence>
<evidence type="ECO:0000256" key="8">
    <source>
        <dbReference type="PIRSR" id="PIRSR602481-2"/>
    </source>
</evidence>
<proteinExistence type="inferred from homology"/>
<evidence type="ECO:0000313" key="9">
    <source>
        <dbReference type="EMBL" id="OYD13952.1"/>
    </source>
</evidence>
<dbReference type="EMBL" id="NOZP01000184">
    <property type="protein sequence ID" value="OYD13952.1"/>
    <property type="molecule type" value="Genomic_DNA"/>
</dbReference>
<comment type="caution">
    <text evidence="9">The sequence shown here is derived from an EMBL/GenBank/DDBJ whole genome shotgun (WGS) entry which is preliminary data.</text>
</comment>
<evidence type="ECO:0000256" key="1">
    <source>
        <dbReference type="ARBA" id="ARBA00007957"/>
    </source>
</evidence>
<dbReference type="CDD" id="cd07153">
    <property type="entry name" value="Fur_like"/>
    <property type="match status" value="1"/>
</dbReference>
<keyword evidence="2" id="KW-0678">Repressor</keyword>
<keyword evidence="4" id="KW-0805">Transcription regulation</keyword>
<feature type="binding site" evidence="8">
    <location>
        <position position="128"/>
    </location>
    <ligand>
        <name>Fe cation</name>
        <dbReference type="ChEBI" id="CHEBI:24875"/>
    </ligand>
</feature>
<dbReference type="AlphaFoldDB" id="A0A235BP45"/>
<dbReference type="GO" id="GO:1900376">
    <property type="term" value="P:regulation of secondary metabolite biosynthetic process"/>
    <property type="evidence" value="ECO:0007669"/>
    <property type="project" value="TreeGrafter"/>
</dbReference>
<dbReference type="GO" id="GO:0003700">
    <property type="term" value="F:DNA-binding transcription factor activity"/>
    <property type="evidence" value="ECO:0007669"/>
    <property type="project" value="InterPro"/>
</dbReference>
<dbReference type="GO" id="GO:0045892">
    <property type="term" value="P:negative regulation of DNA-templated transcription"/>
    <property type="evidence" value="ECO:0007669"/>
    <property type="project" value="TreeGrafter"/>
</dbReference>
<dbReference type="Gene3D" id="1.10.10.10">
    <property type="entry name" value="Winged helix-like DNA-binding domain superfamily/Winged helix DNA-binding domain"/>
    <property type="match status" value="1"/>
</dbReference>
<keyword evidence="8" id="KW-0408">Iron</keyword>
<evidence type="ECO:0000256" key="7">
    <source>
        <dbReference type="PIRSR" id="PIRSR602481-1"/>
    </source>
</evidence>
<protein>
    <recommendedName>
        <fullName evidence="11">Transcriptional repressor</fullName>
    </recommendedName>
</protein>
<dbReference type="GO" id="GO:0008270">
    <property type="term" value="F:zinc ion binding"/>
    <property type="evidence" value="ECO:0007669"/>
    <property type="project" value="TreeGrafter"/>
</dbReference>
<keyword evidence="6" id="KW-0804">Transcription</keyword>
<comment type="cofactor">
    <cofactor evidence="8">
        <name>Mn(2+)</name>
        <dbReference type="ChEBI" id="CHEBI:29035"/>
    </cofactor>
    <cofactor evidence="8">
        <name>Fe(2+)</name>
        <dbReference type="ChEBI" id="CHEBI:29033"/>
    </cofactor>
    <text evidence="8">Binds 1 Mn(2+) or Fe(2+) ion per subunit.</text>
</comment>
<reference evidence="9 10" key="1">
    <citation type="submission" date="2017-07" db="EMBL/GenBank/DDBJ databases">
        <title>Recovery of genomes from metagenomes via a dereplication, aggregation, and scoring strategy.</title>
        <authorList>
            <person name="Sieber C.M."/>
            <person name="Probst A.J."/>
            <person name="Sharrar A."/>
            <person name="Thomas B.C."/>
            <person name="Hess M."/>
            <person name="Tringe S.G."/>
            <person name="Banfield J.F."/>
        </authorList>
    </citation>
    <scope>NUCLEOTIDE SEQUENCE [LARGE SCALE GENOMIC DNA]</scope>
    <source>
        <strain evidence="9">JGI_Cruoil_03_51_56</strain>
    </source>
</reference>
<dbReference type="PANTHER" id="PTHR33202:SF7">
    <property type="entry name" value="FERRIC UPTAKE REGULATION PROTEIN"/>
    <property type="match status" value="1"/>
</dbReference>
<evidence type="ECO:0000256" key="5">
    <source>
        <dbReference type="ARBA" id="ARBA00023125"/>
    </source>
</evidence>
<organism evidence="9 10">
    <name type="scientific">candidate division WOR-3 bacterium JGI_Cruoil_03_51_56</name>
    <dbReference type="NCBI Taxonomy" id="1973747"/>
    <lineage>
        <taxon>Bacteria</taxon>
        <taxon>Bacteria division WOR-3</taxon>
    </lineage>
</organism>
<comment type="similarity">
    <text evidence="1">Belongs to the Fur family.</text>
</comment>
<gene>
    <name evidence="9" type="ORF">CH330_09730</name>
</gene>
<evidence type="ECO:0000256" key="6">
    <source>
        <dbReference type="ARBA" id="ARBA00023163"/>
    </source>
</evidence>
<evidence type="ECO:0008006" key="11">
    <source>
        <dbReference type="Google" id="ProtNLM"/>
    </source>
</evidence>
<accession>A0A235BP45</accession>
<dbReference type="SUPFAM" id="SSF46785">
    <property type="entry name" value="Winged helix' DNA-binding domain"/>
    <property type="match status" value="1"/>
</dbReference>
<comment type="cofactor">
    <cofactor evidence="7">
        <name>Zn(2+)</name>
        <dbReference type="ChEBI" id="CHEBI:29105"/>
    </cofactor>
    <text evidence="7">Binds 1 zinc ion per subunit.</text>
</comment>
<feature type="binding site" evidence="7">
    <location>
        <position position="139"/>
    </location>
    <ligand>
        <name>Zn(2+)</name>
        <dbReference type="ChEBI" id="CHEBI:29105"/>
    </ligand>
</feature>
<dbReference type="GO" id="GO:0000976">
    <property type="term" value="F:transcription cis-regulatory region binding"/>
    <property type="evidence" value="ECO:0007669"/>
    <property type="project" value="TreeGrafter"/>
</dbReference>
<sequence length="152" mass="17102">MTTNYVETALRKNGFKVTPKRKAIAQLLLSSNKALTPTQVWRKLRPTMGKLGLPSVYRILEELTVAGLLTRIDLFDRILRYAASCAKPGQHHHLVCVKCGRVDIIDCCFQKKEASRIEQQTGFKITSHSMQVQGLCPNCLAKAERQKCSEQS</sequence>
<feature type="binding site" evidence="7">
    <location>
        <position position="136"/>
    </location>
    <ligand>
        <name>Zn(2+)</name>
        <dbReference type="ChEBI" id="CHEBI:29105"/>
    </ligand>
</feature>
<evidence type="ECO:0000256" key="3">
    <source>
        <dbReference type="ARBA" id="ARBA00022833"/>
    </source>
</evidence>
<feature type="binding site" evidence="7">
    <location>
        <position position="96"/>
    </location>
    <ligand>
        <name>Zn(2+)</name>
        <dbReference type="ChEBI" id="CHEBI:29105"/>
    </ligand>
</feature>
<dbReference type="InterPro" id="IPR036390">
    <property type="entry name" value="WH_DNA-bd_sf"/>
</dbReference>
<dbReference type="PANTHER" id="PTHR33202">
    <property type="entry name" value="ZINC UPTAKE REGULATION PROTEIN"/>
    <property type="match status" value="1"/>
</dbReference>
<dbReference type="Proteomes" id="UP000215559">
    <property type="component" value="Unassembled WGS sequence"/>
</dbReference>
<dbReference type="InterPro" id="IPR002481">
    <property type="entry name" value="FUR"/>
</dbReference>
<dbReference type="InterPro" id="IPR036388">
    <property type="entry name" value="WH-like_DNA-bd_sf"/>
</dbReference>
<dbReference type="InterPro" id="IPR043135">
    <property type="entry name" value="Fur_C"/>
</dbReference>
<keyword evidence="3 7" id="KW-0862">Zinc</keyword>
<name>A0A235BP45_UNCW3</name>
<dbReference type="Pfam" id="PF01475">
    <property type="entry name" value="FUR"/>
    <property type="match status" value="1"/>
</dbReference>
<evidence type="ECO:0000313" key="10">
    <source>
        <dbReference type="Proteomes" id="UP000215559"/>
    </source>
</evidence>